<evidence type="ECO:0000313" key="2">
    <source>
        <dbReference type="EMBL" id="MEZ7198915.1"/>
    </source>
</evidence>
<dbReference type="EMBL" id="JBGLYH010000115">
    <property type="protein sequence ID" value="MEZ7198915.1"/>
    <property type="molecule type" value="Genomic_DNA"/>
</dbReference>
<dbReference type="RefSeq" id="WP_371388391.1">
    <property type="nucleotide sequence ID" value="NZ_JBGLYH010000115.1"/>
</dbReference>
<accession>A0ABV4K8G3</accession>
<evidence type="ECO:0000313" key="3">
    <source>
        <dbReference type="Proteomes" id="UP001568698"/>
    </source>
</evidence>
<feature type="chain" id="PRO_5047498419" evidence="1">
    <location>
        <begin position="24"/>
        <end position="179"/>
    </location>
</feature>
<dbReference type="Gene3D" id="1.20.120.1490">
    <property type="match status" value="1"/>
</dbReference>
<name>A0ABV4K8G3_9BACT</name>
<sequence>MINRNITLASLAFVLIFSVSAFAQMGMGGGMMGGGPGPGPGPGMMTGPGYGGNYQLTPEQQKAYQEIAGKYQAQFAKLSEQMWAKHAQLNAVLAQDKIDAAQARSLAKEIGALSTQGFETRVNMLIDMREKGFSYYGMGMMNGGMHGGMMGSGMMGPGMMGPGHGYHGGYGYGYGGAQQ</sequence>
<evidence type="ECO:0000256" key="1">
    <source>
        <dbReference type="SAM" id="SignalP"/>
    </source>
</evidence>
<keyword evidence="3" id="KW-1185">Reference proteome</keyword>
<feature type="signal peptide" evidence="1">
    <location>
        <begin position="1"/>
        <end position="23"/>
    </location>
</feature>
<proteinExistence type="predicted"/>
<dbReference type="InterPro" id="IPR025961">
    <property type="entry name" value="Metal_resist"/>
</dbReference>
<comment type="caution">
    <text evidence="2">The sequence shown here is derived from an EMBL/GenBank/DDBJ whole genome shotgun (WGS) entry which is preliminary data.</text>
</comment>
<gene>
    <name evidence="2" type="ORF">AB6M95_19410</name>
</gene>
<protein>
    <submittedName>
        <fullName evidence="2">Periplasmic heavy metal sensor</fullName>
    </submittedName>
</protein>
<dbReference type="Proteomes" id="UP001568698">
    <property type="component" value="Unassembled WGS sequence"/>
</dbReference>
<keyword evidence="1" id="KW-0732">Signal</keyword>
<organism evidence="2 3">
    <name type="scientific">Pseudodesulfovibrio karagichevae</name>
    <dbReference type="NCBI Taxonomy" id="3239305"/>
    <lineage>
        <taxon>Bacteria</taxon>
        <taxon>Pseudomonadati</taxon>
        <taxon>Thermodesulfobacteriota</taxon>
        <taxon>Desulfovibrionia</taxon>
        <taxon>Desulfovibrionales</taxon>
        <taxon>Desulfovibrionaceae</taxon>
    </lineage>
</organism>
<dbReference type="Pfam" id="PF13801">
    <property type="entry name" value="Metal_resist"/>
    <property type="match status" value="1"/>
</dbReference>
<reference evidence="2 3" key="1">
    <citation type="submission" date="2024-08" db="EMBL/GenBank/DDBJ databases">
        <title>Sulfate-reducing bacteria isolated from formation water of the oil field in Kazakhstan and description of Pseudodesulfovibrio sp.</title>
        <authorList>
            <person name="Bidzhieva S.K."/>
            <person name="Tourova T.P."/>
            <person name="Grouzdev D.S."/>
            <person name="Beletsky A.V."/>
            <person name="Sokolova D.S."/>
            <person name="Samigullina S.R."/>
            <person name="Poltaraus A.B."/>
            <person name="Avtukh A.N."/>
            <person name="Tereshina V.M."/>
            <person name="Zhaparov N.S."/>
            <person name="Mardanov A.V."/>
            <person name="Nazina T.N."/>
        </authorList>
    </citation>
    <scope>NUCLEOTIDE SEQUENCE [LARGE SCALE GENOMIC DNA]</scope>
    <source>
        <strain evidence="2 3">9FUS</strain>
    </source>
</reference>